<dbReference type="InterPro" id="IPR012547">
    <property type="entry name" value="PDDEXK_9"/>
</dbReference>
<name>A0A916QAX6_9FIRM</name>
<dbReference type="PANTHER" id="PTHR34825">
    <property type="entry name" value="CONSERVED PROTEIN, WITH A WEAK D-GALACTARATE DEHYDRATASE/ALTRONATE HYDROLASE DOMAIN"/>
    <property type="match status" value="1"/>
</dbReference>
<keyword evidence="3" id="KW-1185">Reference proteome</keyword>
<dbReference type="EMBL" id="BLYI01000047">
    <property type="protein sequence ID" value="GFO85880.1"/>
    <property type="molecule type" value="Genomic_DNA"/>
</dbReference>
<dbReference type="RefSeq" id="WP_243282618.1">
    <property type="nucleotide sequence ID" value="NZ_BLYI01000047.1"/>
</dbReference>
<sequence length="565" mass="65990">MKMKKKLAIGIENYKELIDKSYYYVDKTLLIQSLLDDGNKVTLFTRPRRFGKTLTLSMLKTFFENEMDWNGKQIENAYYFNNMKIISTGEEYLHHMGKYPVISLSLKAAKQPTFQLAHAQLCEQISNEFSRHRYVLQSSQLLEHEKNKYENLMSGTADEASYVTALKFLSDCLKAYHKENVIVLLDEYDVPLENAYFRGFYDQMTDFIRSLFESVLKSNDSLEFAVITGCLRISKESIFTELNNLKIISVLSQSYAEYFGFTPNEVQEMLAFYHLSEKREEIGRWYDGYLFGETEVYNPWSVINYISDMIKGDSLFPKPYWSNTSSNNIVRTLIEVSDSSVKQEIEGLIAGHTIEKPVYEDITYEDVHKSQDNLWNFLFFTGYLKSTGQRFKIDTIYVTMKIPNKEIRYIYRTTIREWFQEKIKASDYHILYQDILTGNCTGIENFINDQLSDSISYYDNAENFYHGYLLGVLGGIPAYEIDSNKEHGNRRPDLILKPNHPEKPAVIIELKRVQFFKDMKSACTDALKQIEEKHYAKDLEKEGYTNILKYGICFCKKSCMVILSE</sequence>
<evidence type="ECO:0000259" key="1">
    <source>
        <dbReference type="Pfam" id="PF09820"/>
    </source>
</evidence>
<feature type="domain" description="AAA-ATPase-like" evidence="1">
    <location>
        <begin position="9"/>
        <end position="239"/>
    </location>
</feature>
<evidence type="ECO:0000313" key="2">
    <source>
        <dbReference type="EMBL" id="GFO85880.1"/>
    </source>
</evidence>
<reference evidence="2" key="1">
    <citation type="submission" date="2020-06" db="EMBL/GenBank/DDBJ databases">
        <title>Characterization of fructooligosaccharide metabolism and fructooligosaccharide-degrading enzymes in human commensal butyrate producers.</title>
        <authorList>
            <person name="Tanno H."/>
            <person name="Fujii T."/>
            <person name="Hirano K."/>
            <person name="Maeno S."/>
            <person name="Tonozuka T."/>
            <person name="Sakamoto M."/>
            <person name="Ohkuma M."/>
            <person name="Tochio T."/>
            <person name="Endo A."/>
        </authorList>
    </citation>
    <scope>NUCLEOTIDE SEQUENCE</scope>
    <source>
        <strain evidence="2">JCM 17466</strain>
    </source>
</reference>
<protein>
    <recommendedName>
        <fullName evidence="1">AAA-ATPase-like domain-containing protein</fullName>
    </recommendedName>
</protein>
<dbReference type="SUPFAM" id="SSF52540">
    <property type="entry name" value="P-loop containing nucleoside triphosphate hydrolases"/>
    <property type="match status" value="1"/>
</dbReference>
<dbReference type="Pfam" id="PF09820">
    <property type="entry name" value="AAA-ATPase_like"/>
    <property type="match status" value="1"/>
</dbReference>
<organism evidence="2 3">
    <name type="scientific">Anaerostipes butyraticus</name>
    <dbReference type="NCBI Taxonomy" id="645466"/>
    <lineage>
        <taxon>Bacteria</taxon>
        <taxon>Bacillati</taxon>
        <taxon>Bacillota</taxon>
        <taxon>Clostridia</taxon>
        <taxon>Lachnospirales</taxon>
        <taxon>Lachnospiraceae</taxon>
        <taxon>Anaerostipes</taxon>
    </lineage>
</organism>
<dbReference type="Proteomes" id="UP000613208">
    <property type="component" value="Unassembled WGS sequence"/>
</dbReference>
<dbReference type="Pfam" id="PF08011">
    <property type="entry name" value="PDDEXK_9"/>
    <property type="match status" value="1"/>
</dbReference>
<dbReference type="PANTHER" id="PTHR34825:SF1">
    <property type="entry name" value="AAA-ATPASE-LIKE DOMAIN-CONTAINING PROTEIN"/>
    <property type="match status" value="1"/>
</dbReference>
<comment type="caution">
    <text evidence="2">The sequence shown here is derived from an EMBL/GenBank/DDBJ whole genome shotgun (WGS) entry which is preliminary data.</text>
</comment>
<dbReference type="InterPro" id="IPR018631">
    <property type="entry name" value="AAA-ATPase-like_dom"/>
</dbReference>
<evidence type="ECO:0000313" key="3">
    <source>
        <dbReference type="Proteomes" id="UP000613208"/>
    </source>
</evidence>
<gene>
    <name evidence="2" type="ORF">ANBU17_22270</name>
</gene>
<dbReference type="InterPro" id="IPR027417">
    <property type="entry name" value="P-loop_NTPase"/>
</dbReference>
<proteinExistence type="predicted"/>
<accession>A0A916QAX6</accession>
<dbReference type="AlphaFoldDB" id="A0A916QAX6"/>